<reference evidence="2" key="1">
    <citation type="submission" date="2021-02" db="EMBL/GenBank/DDBJ databases">
        <authorList>
            <person name="Nowell W R."/>
        </authorList>
    </citation>
    <scope>NUCLEOTIDE SEQUENCE</scope>
</reference>
<evidence type="ECO:0000256" key="1">
    <source>
        <dbReference type="SAM" id="MobiDB-lite"/>
    </source>
</evidence>
<comment type="caution">
    <text evidence="2">The sequence shown here is derived from an EMBL/GenBank/DDBJ whole genome shotgun (WGS) entry which is preliminary data.</text>
</comment>
<accession>A0A820RS45</accession>
<dbReference type="EMBL" id="CAJOAY010033749">
    <property type="protein sequence ID" value="CAF4440652.1"/>
    <property type="molecule type" value="Genomic_DNA"/>
</dbReference>
<proteinExistence type="predicted"/>
<organism evidence="2 3">
    <name type="scientific">Adineta steineri</name>
    <dbReference type="NCBI Taxonomy" id="433720"/>
    <lineage>
        <taxon>Eukaryota</taxon>
        <taxon>Metazoa</taxon>
        <taxon>Spiralia</taxon>
        <taxon>Gnathifera</taxon>
        <taxon>Rotifera</taxon>
        <taxon>Eurotatoria</taxon>
        <taxon>Bdelloidea</taxon>
        <taxon>Adinetida</taxon>
        <taxon>Adinetidae</taxon>
        <taxon>Adineta</taxon>
    </lineage>
</organism>
<evidence type="ECO:0000313" key="2">
    <source>
        <dbReference type="EMBL" id="CAF4440652.1"/>
    </source>
</evidence>
<dbReference type="Proteomes" id="UP000663881">
    <property type="component" value="Unassembled WGS sequence"/>
</dbReference>
<gene>
    <name evidence="2" type="ORF">OKA104_LOCUS53607</name>
</gene>
<dbReference type="AlphaFoldDB" id="A0A820RS45"/>
<sequence length="53" mass="6020">RFANANVLPTPPPALMDFKFSKSPPVRRHNASPITATDRKDQFAHYQIPLVFI</sequence>
<evidence type="ECO:0000313" key="3">
    <source>
        <dbReference type="Proteomes" id="UP000663881"/>
    </source>
</evidence>
<name>A0A820RS45_9BILA</name>
<protein>
    <submittedName>
        <fullName evidence="2">Uncharacterized protein</fullName>
    </submittedName>
</protein>
<feature type="region of interest" description="Disordered" evidence="1">
    <location>
        <begin position="19"/>
        <end position="38"/>
    </location>
</feature>
<feature type="non-terminal residue" evidence="2">
    <location>
        <position position="1"/>
    </location>
</feature>